<dbReference type="PANTHER" id="PTHR30204:SF93">
    <property type="entry name" value="HTH MERR-TYPE DOMAIN-CONTAINING PROTEIN"/>
    <property type="match status" value="1"/>
</dbReference>
<keyword evidence="1 3" id="KW-0238">DNA-binding</keyword>
<dbReference type="PROSITE" id="PS00552">
    <property type="entry name" value="HTH_MERR_1"/>
    <property type="match status" value="1"/>
</dbReference>
<dbReference type="PANTHER" id="PTHR30204">
    <property type="entry name" value="REDOX-CYCLING DRUG-SENSING TRANSCRIPTIONAL ACTIVATOR SOXR"/>
    <property type="match status" value="1"/>
</dbReference>
<dbReference type="RefSeq" id="WP_307862252.1">
    <property type="nucleotide sequence ID" value="NZ_JAGINU010000001.1"/>
</dbReference>
<dbReference type="Pfam" id="PF13411">
    <property type="entry name" value="MerR_1"/>
    <property type="match status" value="1"/>
</dbReference>
<comment type="caution">
    <text evidence="3">The sequence shown here is derived from an EMBL/GenBank/DDBJ whole genome shotgun (WGS) entry which is preliminary data.</text>
</comment>
<gene>
    <name evidence="3" type="ORF">JOF36_001416</name>
</gene>
<dbReference type="SUPFAM" id="SSF46955">
    <property type="entry name" value="Putative DNA-binding domain"/>
    <property type="match status" value="1"/>
</dbReference>
<feature type="domain" description="HTH merR-type" evidence="2">
    <location>
        <begin position="21"/>
        <end position="90"/>
    </location>
</feature>
<proteinExistence type="predicted"/>
<dbReference type="PRINTS" id="PR00040">
    <property type="entry name" value="HTHMERR"/>
</dbReference>
<evidence type="ECO:0000256" key="1">
    <source>
        <dbReference type="ARBA" id="ARBA00023125"/>
    </source>
</evidence>
<evidence type="ECO:0000259" key="2">
    <source>
        <dbReference type="PROSITE" id="PS50937"/>
    </source>
</evidence>
<dbReference type="EMBL" id="JAGINU010000001">
    <property type="protein sequence ID" value="MBP2365720.1"/>
    <property type="molecule type" value="Genomic_DNA"/>
</dbReference>
<keyword evidence="4" id="KW-1185">Reference proteome</keyword>
<dbReference type="InterPro" id="IPR047057">
    <property type="entry name" value="MerR_fam"/>
</dbReference>
<protein>
    <submittedName>
        <fullName evidence="3">DNA-binding transcriptional MerR regulator</fullName>
    </submittedName>
</protein>
<dbReference type="PROSITE" id="PS50937">
    <property type="entry name" value="HTH_MERR_2"/>
    <property type="match status" value="1"/>
</dbReference>
<organism evidence="3 4">
    <name type="scientific">Pseudonocardia parietis</name>
    <dbReference type="NCBI Taxonomy" id="570936"/>
    <lineage>
        <taxon>Bacteria</taxon>
        <taxon>Bacillati</taxon>
        <taxon>Actinomycetota</taxon>
        <taxon>Actinomycetes</taxon>
        <taxon>Pseudonocardiales</taxon>
        <taxon>Pseudonocardiaceae</taxon>
        <taxon>Pseudonocardia</taxon>
    </lineage>
</organism>
<dbReference type="InterPro" id="IPR009061">
    <property type="entry name" value="DNA-bd_dom_put_sf"/>
</dbReference>
<evidence type="ECO:0000313" key="4">
    <source>
        <dbReference type="Proteomes" id="UP001519295"/>
    </source>
</evidence>
<name>A0ABS4VP72_9PSEU</name>
<evidence type="ECO:0000313" key="3">
    <source>
        <dbReference type="EMBL" id="MBP2365720.1"/>
    </source>
</evidence>
<reference evidence="3 4" key="1">
    <citation type="submission" date="2021-03" db="EMBL/GenBank/DDBJ databases">
        <title>Sequencing the genomes of 1000 actinobacteria strains.</title>
        <authorList>
            <person name="Klenk H.-P."/>
        </authorList>
    </citation>
    <scope>NUCLEOTIDE SEQUENCE [LARGE SCALE GENOMIC DNA]</scope>
    <source>
        <strain evidence="3 4">DSM 45256</strain>
    </source>
</reference>
<dbReference type="Gene3D" id="1.10.1660.10">
    <property type="match status" value="1"/>
</dbReference>
<dbReference type="Proteomes" id="UP001519295">
    <property type="component" value="Unassembled WGS sequence"/>
</dbReference>
<dbReference type="InterPro" id="IPR000551">
    <property type="entry name" value="MerR-type_HTH_dom"/>
</dbReference>
<accession>A0ABS4VP72</accession>
<dbReference type="GO" id="GO:0003677">
    <property type="term" value="F:DNA binding"/>
    <property type="evidence" value="ECO:0007669"/>
    <property type="project" value="UniProtKB-KW"/>
</dbReference>
<sequence>MTNGVLPSGGERWTISMGDELMQIGQVSTRIGLSLRTIRHYDEVGLVTPSARSSGGFRLYTEADVDRLAFIKRLKPLDFSLEQIKELLSTVDGLREPDDLGSGRVDDLLGRLAMFRAATDSRLEALRHQVDSLESLSRDLKNLDASTRSRNASRTAD</sequence>
<dbReference type="SMART" id="SM00422">
    <property type="entry name" value="HTH_MERR"/>
    <property type="match status" value="1"/>
</dbReference>